<dbReference type="EMBL" id="JALKCG010000002">
    <property type="protein sequence ID" value="MCK0208007.1"/>
    <property type="molecule type" value="Genomic_DNA"/>
</dbReference>
<name>A0ABT0DLM2_9HYPH</name>
<reference evidence="4" key="1">
    <citation type="submission" date="2023-07" db="EMBL/GenBank/DDBJ databases">
        <title>Ancylobacter moscoviensis sp. nov., facultatively methylotrophic bacteria from activated sludge and the reclassification of Starkeya novella (Starkey 1934) Kelly et al. 2000 as Ancylobacter novellus comb. nov., Starkeya koreensis Im et al. 2006 as Ancylobacter koreensis comb.nov., Angulomicrobium tetraedrale Vasil'eva et al. 1986 as Ancylobacter tetraedralis comb. nov., Angulomicrobium amanitiforme Fritz et al. 2004 as Ancylobacter amanitiformis comb. nov. and Methylorhabdus multivorans Doronina et al. 1996 as Ancylobacter multivorans comb. nov. and emended description of the genus Ancylobacter.</title>
        <authorList>
            <person name="Doronina N."/>
            <person name="Chemodurova A."/>
            <person name="Grouzdev D."/>
            <person name="Koziaeva V."/>
            <person name="Shi W."/>
            <person name="Wu L."/>
            <person name="Kaparullina E."/>
        </authorList>
    </citation>
    <scope>NUCLEOTIDE SEQUENCE [LARGE SCALE GENOMIC DNA]</scope>
    <source>
        <strain evidence="4">Jip08</strain>
    </source>
</reference>
<feature type="transmembrane region" description="Helical" evidence="1">
    <location>
        <begin position="24"/>
        <end position="42"/>
    </location>
</feature>
<gene>
    <name evidence="3" type="ORF">MWN33_08180</name>
</gene>
<proteinExistence type="predicted"/>
<dbReference type="Proteomes" id="UP001202867">
    <property type="component" value="Unassembled WGS sequence"/>
</dbReference>
<feature type="transmembrane region" description="Helical" evidence="1">
    <location>
        <begin position="98"/>
        <end position="119"/>
    </location>
</feature>
<feature type="transmembrane region" description="Helical" evidence="1">
    <location>
        <begin position="62"/>
        <end position="86"/>
    </location>
</feature>
<feature type="transmembrane region" description="Helical" evidence="1">
    <location>
        <begin position="275"/>
        <end position="293"/>
    </location>
</feature>
<dbReference type="InterPro" id="IPR050879">
    <property type="entry name" value="Acyltransferase_3"/>
</dbReference>
<dbReference type="Pfam" id="PF01757">
    <property type="entry name" value="Acyl_transf_3"/>
    <property type="match status" value="1"/>
</dbReference>
<dbReference type="PANTHER" id="PTHR23028:SF134">
    <property type="entry name" value="PUTATIVE (AFU_ORTHOLOGUE AFUA_4G08520)-RELATED"/>
    <property type="match status" value="1"/>
</dbReference>
<organism evidence="3 4">
    <name type="scientific">Ancylobacter koreensis</name>
    <dbReference type="NCBI Taxonomy" id="266121"/>
    <lineage>
        <taxon>Bacteria</taxon>
        <taxon>Pseudomonadati</taxon>
        <taxon>Pseudomonadota</taxon>
        <taxon>Alphaproteobacteria</taxon>
        <taxon>Hyphomicrobiales</taxon>
        <taxon>Xanthobacteraceae</taxon>
        <taxon>Ancylobacter</taxon>
    </lineage>
</organism>
<dbReference type="RefSeq" id="WP_247199999.1">
    <property type="nucleotide sequence ID" value="NZ_JALKCG010000002.1"/>
</dbReference>
<evidence type="ECO:0000256" key="1">
    <source>
        <dbReference type="SAM" id="Phobius"/>
    </source>
</evidence>
<dbReference type="PANTHER" id="PTHR23028">
    <property type="entry name" value="ACETYLTRANSFERASE"/>
    <property type="match status" value="1"/>
</dbReference>
<protein>
    <submittedName>
        <fullName evidence="3">Acyltransferase</fullName>
    </submittedName>
</protein>
<keyword evidence="3" id="KW-0012">Acyltransferase</keyword>
<keyword evidence="3" id="KW-0808">Transferase</keyword>
<sequence length="383" mass="40768">MPLLAAETPQAPAGTARVVCLDGLRGVAACAVVVFHFFYAFTPGPFADKARTGFSLFDTPLAFFWNGHFAVAVFFVLSGFVLAASAPKSTREAPLMIGLRYLRLGVPALASSILAWAWLVSFPDAAREVQALTGSPWFRWTYQPPIPPLSQAIWEGAIGVFVEGTTRFNNPLWTMQAEFFGSLLIYGGYALLRGGARPLAMALGLVVFPALGLFYLAAFCGGALVYELRGRLRDHLWLGAALGLAGLVLGATYPGRAAGEDLASQFVASLGRDGPRQAGALLLLVAVLITPPLRRVLETAPLQRLGELSFPIYLVHVPLIVAPASAIFVSYAPVSASGLAMLFLGTCLATLALGQLFLIAVERPVLAGLKAIRRRARAWLAAS</sequence>
<feature type="domain" description="Acyltransferase 3" evidence="2">
    <location>
        <begin position="20"/>
        <end position="353"/>
    </location>
</feature>
<feature type="transmembrane region" description="Helical" evidence="1">
    <location>
        <begin position="199"/>
        <end position="224"/>
    </location>
</feature>
<feature type="transmembrane region" description="Helical" evidence="1">
    <location>
        <begin position="236"/>
        <end position="255"/>
    </location>
</feature>
<comment type="caution">
    <text evidence="3">The sequence shown here is derived from an EMBL/GenBank/DDBJ whole genome shotgun (WGS) entry which is preliminary data.</text>
</comment>
<keyword evidence="4" id="KW-1185">Reference proteome</keyword>
<dbReference type="InterPro" id="IPR002656">
    <property type="entry name" value="Acyl_transf_3_dom"/>
</dbReference>
<evidence type="ECO:0000313" key="4">
    <source>
        <dbReference type="Proteomes" id="UP001202867"/>
    </source>
</evidence>
<feature type="transmembrane region" description="Helical" evidence="1">
    <location>
        <begin position="313"/>
        <end position="332"/>
    </location>
</feature>
<evidence type="ECO:0000313" key="3">
    <source>
        <dbReference type="EMBL" id="MCK0208007.1"/>
    </source>
</evidence>
<evidence type="ECO:0000259" key="2">
    <source>
        <dbReference type="Pfam" id="PF01757"/>
    </source>
</evidence>
<dbReference type="GO" id="GO:0016746">
    <property type="term" value="F:acyltransferase activity"/>
    <property type="evidence" value="ECO:0007669"/>
    <property type="project" value="UniProtKB-KW"/>
</dbReference>
<keyword evidence="1" id="KW-0812">Transmembrane</keyword>
<keyword evidence="1" id="KW-0472">Membrane</keyword>
<accession>A0ABT0DLM2</accession>
<keyword evidence="1" id="KW-1133">Transmembrane helix</keyword>
<feature type="transmembrane region" description="Helical" evidence="1">
    <location>
        <begin position="338"/>
        <end position="361"/>
    </location>
</feature>